<dbReference type="PROSITE" id="PS51257">
    <property type="entry name" value="PROKAR_LIPOPROTEIN"/>
    <property type="match status" value="1"/>
</dbReference>
<keyword evidence="4 10" id="KW-0378">Hydrolase</keyword>
<dbReference type="CDD" id="cd01748">
    <property type="entry name" value="GATase1_IGP_Synthase"/>
    <property type="match status" value="1"/>
</dbReference>
<evidence type="ECO:0000313" key="13">
    <source>
        <dbReference type="Proteomes" id="UP001230156"/>
    </source>
</evidence>
<dbReference type="NCBIfam" id="TIGR01855">
    <property type="entry name" value="IMP_synth_hisH"/>
    <property type="match status" value="1"/>
</dbReference>
<dbReference type="EMBL" id="JAUYVI010000004">
    <property type="protein sequence ID" value="MDQ7248816.1"/>
    <property type="molecule type" value="Genomic_DNA"/>
</dbReference>
<keyword evidence="10" id="KW-0963">Cytoplasm</keyword>
<dbReference type="SUPFAM" id="SSF52317">
    <property type="entry name" value="Class I glutamine amidotransferase-like"/>
    <property type="match status" value="1"/>
</dbReference>
<feature type="active site" evidence="10">
    <location>
        <position position="202"/>
    </location>
</feature>
<evidence type="ECO:0000256" key="10">
    <source>
        <dbReference type="HAMAP-Rule" id="MF_00278"/>
    </source>
</evidence>
<dbReference type="Gene3D" id="3.40.50.880">
    <property type="match status" value="1"/>
</dbReference>
<comment type="subcellular location">
    <subcellularLocation>
        <location evidence="10">Cytoplasm</location>
    </subcellularLocation>
</comment>
<evidence type="ECO:0000256" key="2">
    <source>
        <dbReference type="ARBA" id="ARBA00011152"/>
    </source>
</evidence>
<protein>
    <recommendedName>
        <fullName evidence="10">Imidazole glycerol phosphate synthase subunit HisH</fullName>
        <ecNumber evidence="10">4.3.2.10</ecNumber>
    </recommendedName>
    <alternativeName>
        <fullName evidence="10">IGP synthase glutaminase subunit</fullName>
        <ecNumber evidence="10">3.5.1.2</ecNumber>
    </alternativeName>
    <alternativeName>
        <fullName evidence="10">IGP synthase subunit HisH</fullName>
    </alternativeName>
    <alternativeName>
        <fullName evidence="10">ImGP synthase subunit HisH</fullName>
        <shortName evidence="10">IGPS subunit HisH</shortName>
    </alternativeName>
</protein>
<sequence>MSDRSPRVAIIDFDLGNLFSVAQACRKSGIAAEITNDPKAVAAADALILPGVGGFPKAMESLKRRGLIAPIQDAAAEGKPIVGICLGMQLLMQSSTEFGETPGLGLIEGNVVKLPEIAGPNDRNLPIPNVGWSPVAPVRNGMPWKGTPLAGTAPGSMFYFVHSFFVQPKRVQDELAATAFGTTTICAAVGRGNIFGMQFHPERSGAVGLNVYKTIDRITRGKLQA</sequence>
<dbReference type="EC" id="4.3.2.10" evidence="10"/>
<dbReference type="RefSeq" id="WP_379956297.1">
    <property type="nucleotide sequence ID" value="NZ_JAUYVI010000004.1"/>
</dbReference>
<keyword evidence="7 10" id="KW-0456">Lyase</keyword>
<comment type="caution">
    <text evidence="12">The sequence shown here is derived from an EMBL/GenBank/DDBJ whole genome shotgun (WGS) entry which is preliminary data.</text>
</comment>
<proteinExistence type="inferred from homology"/>
<evidence type="ECO:0000256" key="7">
    <source>
        <dbReference type="ARBA" id="ARBA00023239"/>
    </source>
</evidence>
<dbReference type="PIRSF" id="PIRSF000495">
    <property type="entry name" value="Amidotransf_hisH"/>
    <property type="match status" value="1"/>
</dbReference>
<feature type="active site" evidence="10">
    <location>
        <position position="200"/>
    </location>
</feature>
<dbReference type="HAMAP" id="MF_00278">
    <property type="entry name" value="HisH"/>
    <property type="match status" value="1"/>
</dbReference>
<organism evidence="12 13">
    <name type="scientific">Dongia sedimenti</name>
    <dbReference type="NCBI Taxonomy" id="3064282"/>
    <lineage>
        <taxon>Bacteria</taxon>
        <taxon>Pseudomonadati</taxon>
        <taxon>Pseudomonadota</taxon>
        <taxon>Alphaproteobacteria</taxon>
        <taxon>Rhodospirillales</taxon>
        <taxon>Dongiaceae</taxon>
        <taxon>Dongia</taxon>
    </lineage>
</organism>
<dbReference type="GO" id="GO:0016829">
    <property type="term" value="F:lyase activity"/>
    <property type="evidence" value="ECO:0007669"/>
    <property type="project" value="UniProtKB-KW"/>
</dbReference>
<dbReference type="PROSITE" id="PS51273">
    <property type="entry name" value="GATASE_TYPE_1"/>
    <property type="match status" value="1"/>
</dbReference>
<dbReference type="PANTHER" id="PTHR42701:SF1">
    <property type="entry name" value="IMIDAZOLE GLYCEROL PHOSPHATE SYNTHASE SUBUNIT HISH"/>
    <property type="match status" value="1"/>
</dbReference>
<evidence type="ECO:0000256" key="3">
    <source>
        <dbReference type="ARBA" id="ARBA00022605"/>
    </source>
</evidence>
<comment type="catalytic activity">
    <reaction evidence="8 10">
        <text>5-[(5-phospho-1-deoxy-D-ribulos-1-ylimino)methylamino]-1-(5-phospho-beta-D-ribosyl)imidazole-4-carboxamide + L-glutamine = D-erythro-1-(imidazol-4-yl)glycerol 3-phosphate + 5-amino-1-(5-phospho-beta-D-ribosyl)imidazole-4-carboxamide + L-glutamate + H(+)</text>
        <dbReference type="Rhea" id="RHEA:24793"/>
        <dbReference type="ChEBI" id="CHEBI:15378"/>
        <dbReference type="ChEBI" id="CHEBI:29985"/>
        <dbReference type="ChEBI" id="CHEBI:58278"/>
        <dbReference type="ChEBI" id="CHEBI:58359"/>
        <dbReference type="ChEBI" id="CHEBI:58475"/>
        <dbReference type="ChEBI" id="CHEBI:58525"/>
        <dbReference type="EC" id="4.3.2.10"/>
    </reaction>
</comment>
<feature type="active site" description="Nucleophile" evidence="10">
    <location>
        <position position="85"/>
    </location>
</feature>
<dbReference type="Proteomes" id="UP001230156">
    <property type="component" value="Unassembled WGS sequence"/>
</dbReference>
<keyword evidence="13" id="KW-1185">Reference proteome</keyword>
<dbReference type="InterPro" id="IPR010139">
    <property type="entry name" value="Imidazole-glycPsynth_HisH"/>
</dbReference>
<evidence type="ECO:0000259" key="11">
    <source>
        <dbReference type="Pfam" id="PF00117"/>
    </source>
</evidence>
<dbReference type="EC" id="3.5.1.2" evidence="10"/>
<keyword evidence="5 10" id="KW-0315">Glutamine amidotransferase</keyword>
<feature type="domain" description="Glutamine amidotransferase" evidence="11">
    <location>
        <begin position="10"/>
        <end position="204"/>
    </location>
</feature>
<evidence type="ECO:0000256" key="9">
    <source>
        <dbReference type="ARBA" id="ARBA00049534"/>
    </source>
</evidence>
<evidence type="ECO:0000313" key="12">
    <source>
        <dbReference type="EMBL" id="MDQ7248816.1"/>
    </source>
</evidence>
<comment type="pathway">
    <text evidence="1 10">Amino-acid biosynthesis; L-histidine biosynthesis; L-histidine from 5-phospho-alpha-D-ribose 1-diphosphate: step 5/9.</text>
</comment>
<accession>A0ABU0YP90</accession>
<keyword evidence="6 10" id="KW-0368">Histidine biosynthesis</keyword>
<dbReference type="InterPro" id="IPR017926">
    <property type="entry name" value="GATASE"/>
</dbReference>
<dbReference type="Pfam" id="PF00117">
    <property type="entry name" value="GATase"/>
    <property type="match status" value="1"/>
</dbReference>
<evidence type="ECO:0000256" key="4">
    <source>
        <dbReference type="ARBA" id="ARBA00022801"/>
    </source>
</evidence>
<comment type="catalytic activity">
    <reaction evidence="9 10">
        <text>L-glutamine + H2O = L-glutamate + NH4(+)</text>
        <dbReference type="Rhea" id="RHEA:15889"/>
        <dbReference type="ChEBI" id="CHEBI:15377"/>
        <dbReference type="ChEBI" id="CHEBI:28938"/>
        <dbReference type="ChEBI" id="CHEBI:29985"/>
        <dbReference type="ChEBI" id="CHEBI:58359"/>
        <dbReference type="EC" id="3.5.1.2"/>
    </reaction>
</comment>
<evidence type="ECO:0000256" key="1">
    <source>
        <dbReference type="ARBA" id="ARBA00005091"/>
    </source>
</evidence>
<comment type="function">
    <text evidence="10">IGPS catalyzes the conversion of PRFAR and glutamine to IGP, AICAR and glutamate. The HisH subunit catalyzes the hydrolysis of glutamine to glutamate and ammonia as part of the synthesis of IGP and AICAR. The resulting ammonia molecule is channeled to the active site of HisF.</text>
</comment>
<reference evidence="13" key="1">
    <citation type="submission" date="2023-08" db="EMBL/GenBank/DDBJ databases">
        <title>Rhodospirillaceae gen. nov., a novel taxon isolated from the Yangtze River Yuezi River estuary sludge.</title>
        <authorList>
            <person name="Ruan L."/>
        </authorList>
    </citation>
    <scope>NUCLEOTIDE SEQUENCE [LARGE SCALE GENOMIC DNA]</scope>
    <source>
        <strain evidence="13">R-7</strain>
    </source>
</reference>
<name>A0ABU0YP90_9PROT</name>
<evidence type="ECO:0000256" key="5">
    <source>
        <dbReference type="ARBA" id="ARBA00022962"/>
    </source>
</evidence>
<comment type="subunit">
    <text evidence="2 10">Heterodimer of HisH and HisF.</text>
</comment>
<dbReference type="InterPro" id="IPR029062">
    <property type="entry name" value="Class_I_gatase-like"/>
</dbReference>
<keyword evidence="3 10" id="KW-0028">Amino-acid biosynthesis</keyword>
<evidence type="ECO:0000256" key="8">
    <source>
        <dbReference type="ARBA" id="ARBA00047838"/>
    </source>
</evidence>
<gene>
    <name evidence="10 12" type="primary">hisH</name>
    <name evidence="12" type="ORF">Q8A70_14115</name>
</gene>
<dbReference type="PANTHER" id="PTHR42701">
    <property type="entry name" value="IMIDAZOLE GLYCEROL PHOSPHATE SYNTHASE SUBUNIT HISH"/>
    <property type="match status" value="1"/>
</dbReference>
<evidence type="ECO:0000256" key="6">
    <source>
        <dbReference type="ARBA" id="ARBA00023102"/>
    </source>
</evidence>